<sequence>MHHTPKCGAGLGDTVVASPSCLQVEKRGRRRDVVRHPDLFRKKAALFDYLRNILVNARQIIVDGADKLQTEWPNVHKEILGRERRDGEVQDLADVQDLVRLLITELETQFKKNRKLEQDADQLKVDTDVLPFQTQGGGDKAIQGYQSKIAELQKDVDKLVTDLSLSEENQRRAEEGQEAMKFRHGSEIRQLKDKYEERAREIQRKHEREQRRLEGKHNTEKIEQQGIWDSEKRKILDSQRGKLSEVQDQHKIEMNGLREKYELNRKGLAERISNMEQSHTLKVDQMEQEHNSARAQWRTTTSELQKKHNSAIAQVDREHKSEQAQLEARMSQMKKDYTSELEKMRENFETMKLQLESRMAEEEVRLKTEFKEEKAKLEMVHAEAKERLQKDVNAYSAALLSRDNFKPTPDNEIKARFLELVQDVDTLARLEWKVDQKEWTNQVLRLLSPNQRLLKKQILQDSVWAILNEYIFCSPFRVFGEEGQFLEMQWNEGCGKDSQLDNGSYTWPKPETETERWRYVTIKECRAALRQPVPSEWDPRAKLKKGFKTSIDALKKQLTSVLSGIANLDENDVQVVEKLTIKAANIWLGFGMQRCRILVVLKGSNLKSANERIRRAREGTLRLVVAPELRRFGDSKGLDLHVEEIVGGCDGETVEVSMRQ</sequence>
<dbReference type="Proteomes" id="UP000750711">
    <property type="component" value="Unassembled WGS sequence"/>
</dbReference>
<dbReference type="EMBL" id="JAGHQM010000950">
    <property type="protein sequence ID" value="KAH0556985.1"/>
    <property type="molecule type" value="Genomic_DNA"/>
</dbReference>
<accession>A0A9P8L9J6</accession>
<evidence type="ECO:0000313" key="3">
    <source>
        <dbReference type="Proteomes" id="UP000750711"/>
    </source>
</evidence>
<dbReference type="AlphaFoldDB" id="A0A9P8L9J6"/>
<keyword evidence="1" id="KW-0175">Coiled coil</keyword>
<name>A0A9P8L9J6_9PEZI</name>
<comment type="caution">
    <text evidence="2">The sequence shown here is derived from an EMBL/GenBank/DDBJ whole genome shotgun (WGS) entry which is preliminary data.</text>
</comment>
<evidence type="ECO:0000313" key="2">
    <source>
        <dbReference type="EMBL" id="KAH0556985.1"/>
    </source>
</evidence>
<feature type="coiled-coil region" evidence="1">
    <location>
        <begin position="106"/>
        <end position="212"/>
    </location>
</feature>
<keyword evidence="3" id="KW-1185">Reference proteome</keyword>
<protein>
    <submittedName>
        <fullName evidence="2">Uncharacterized protein</fullName>
    </submittedName>
</protein>
<gene>
    <name evidence="2" type="ORF">GP486_005224</name>
</gene>
<organism evidence="2 3">
    <name type="scientific">Trichoglossum hirsutum</name>
    <dbReference type="NCBI Taxonomy" id="265104"/>
    <lineage>
        <taxon>Eukaryota</taxon>
        <taxon>Fungi</taxon>
        <taxon>Dikarya</taxon>
        <taxon>Ascomycota</taxon>
        <taxon>Pezizomycotina</taxon>
        <taxon>Geoglossomycetes</taxon>
        <taxon>Geoglossales</taxon>
        <taxon>Geoglossaceae</taxon>
        <taxon>Trichoglossum</taxon>
    </lineage>
</organism>
<evidence type="ECO:0000256" key="1">
    <source>
        <dbReference type="SAM" id="Coils"/>
    </source>
</evidence>
<feature type="coiled-coil region" evidence="1">
    <location>
        <begin position="327"/>
        <end position="387"/>
    </location>
</feature>
<reference evidence="2" key="1">
    <citation type="submission" date="2021-03" db="EMBL/GenBank/DDBJ databases">
        <title>Comparative genomics and phylogenomic investigation of the class Geoglossomycetes provide insights into ecological specialization and systematics.</title>
        <authorList>
            <person name="Melie T."/>
            <person name="Pirro S."/>
            <person name="Miller A.N."/>
            <person name="Quandt A."/>
        </authorList>
    </citation>
    <scope>NUCLEOTIDE SEQUENCE</scope>
    <source>
        <strain evidence="2">CAQ_001_2017</strain>
    </source>
</reference>
<proteinExistence type="predicted"/>